<proteinExistence type="predicted"/>
<dbReference type="AlphaFoldDB" id="M1VDS7"/>
<feature type="compositionally biased region" description="Basic and acidic residues" evidence="1">
    <location>
        <begin position="461"/>
        <end position="472"/>
    </location>
</feature>
<feature type="region of interest" description="Disordered" evidence="1">
    <location>
        <begin position="494"/>
        <end position="549"/>
    </location>
</feature>
<dbReference type="EMBL" id="AP006495">
    <property type="protein sequence ID" value="BAM80992.1"/>
    <property type="molecule type" value="Genomic_DNA"/>
</dbReference>
<gene>
    <name evidence="2" type="ORF">CYME_CMM127C</name>
</gene>
<name>M1VDS7_CYAM1</name>
<feature type="region of interest" description="Disordered" evidence="1">
    <location>
        <begin position="324"/>
        <end position="344"/>
    </location>
</feature>
<organism evidence="2 3">
    <name type="scientific">Cyanidioschyzon merolae (strain NIES-3377 / 10D)</name>
    <name type="common">Unicellular red alga</name>
    <dbReference type="NCBI Taxonomy" id="280699"/>
    <lineage>
        <taxon>Eukaryota</taxon>
        <taxon>Rhodophyta</taxon>
        <taxon>Bangiophyceae</taxon>
        <taxon>Cyanidiales</taxon>
        <taxon>Cyanidiaceae</taxon>
        <taxon>Cyanidioschyzon</taxon>
    </lineage>
</organism>
<feature type="compositionally biased region" description="Basic and acidic residues" evidence="1">
    <location>
        <begin position="1"/>
        <end position="16"/>
    </location>
</feature>
<feature type="compositionally biased region" description="Acidic residues" evidence="1">
    <location>
        <begin position="22"/>
        <end position="33"/>
    </location>
</feature>
<feature type="compositionally biased region" description="Acidic residues" evidence="1">
    <location>
        <begin position="445"/>
        <end position="460"/>
    </location>
</feature>
<feature type="compositionally biased region" description="Low complexity" evidence="1">
    <location>
        <begin position="68"/>
        <end position="83"/>
    </location>
</feature>
<dbReference type="KEGG" id="cme:CYME_CMM127C"/>
<feature type="compositionally biased region" description="Basic and acidic residues" evidence="1">
    <location>
        <begin position="516"/>
        <end position="527"/>
    </location>
</feature>
<feature type="region of interest" description="Disordered" evidence="1">
    <location>
        <begin position="563"/>
        <end position="602"/>
    </location>
</feature>
<protein>
    <submittedName>
        <fullName evidence="2">Uncharacterized protein</fullName>
    </submittedName>
</protein>
<feature type="region of interest" description="Disordered" evidence="1">
    <location>
        <begin position="413"/>
        <end position="481"/>
    </location>
</feature>
<feature type="region of interest" description="Disordered" evidence="1">
    <location>
        <begin position="66"/>
        <end position="105"/>
    </location>
</feature>
<dbReference type="OrthoDB" id="10535618at2759"/>
<evidence type="ECO:0000313" key="3">
    <source>
        <dbReference type="Proteomes" id="UP000007014"/>
    </source>
</evidence>
<dbReference type="RefSeq" id="XP_005537028.1">
    <property type="nucleotide sequence ID" value="XM_005536971.1"/>
</dbReference>
<keyword evidence="3" id="KW-1185">Reference proteome</keyword>
<dbReference type="Proteomes" id="UP000007014">
    <property type="component" value="Chromosome 13"/>
</dbReference>
<feature type="compositionally biased region" description="Basic and acidic residues" evidence="1">
    <location>
        <begin position="413"/>
        <end position="424"/>
    </location>
</feature>
<accession>M1VDS7</accession>
<feature type="compositionally biased region" description="Basic and acidic residues" evidence="1">
    <location>
        <begin position="241"/>
        <end position="260"/>
    </location>
</feature>
<feature type="compositionally biased region" description="Polar residues" evidence="1">
    <location>
        <begin position="495"/>
        <end position="515"/>
    </location>
</feature>
<feature type="region of interest" description="Disordered" evidence="1">
    <location>
        <begin position="223"/>
        <end position="268"/>
    </location>
</feature>
<feature type="compositionally biased region" description="Polar residues" evidence="1">
    <location>
        <begin position="582"/>
        <end position="599"/>
    </location>
</feature>
<sequence>MKPDPQKASIKPDIHAGRYIGEEDLSDDDDFEPVLESGSRTQDGTPYREYTLRVLPWVDWDKLFTDTQSEPSDSLELSDSSQSGDEDELGNDSGETAARNTKEAAEAEFVRREYILARFPNTDGCTTDKREQTTGLRFDPSTKLPVPKRGAVPRYQPGGFARLCREGEETLRERLEALEEAQRVDAQLKVGKAPWYKQRRDLEGIARIPERYRKRLILEVEETSEPAQGASASEPSAAHMSDAKNAGRPEATRTVRDDPKAPSTKRRKVFYGTMDSALGSDYCLMIVRDDRTIDLVPVGRYAWHNFKFAPKLSDMANERMHRRDARQAVDATRPSEMTVDRRGSSPVIADTGEQAITVSTEDDPLVHVEQKLRARAALADTILERRRHLVNSSSHAASLWSGTQWQRPFVRRTDEGVHPPHDSEPAVSQGQLDPSLLLSRREIDSSDESNAEDRSGEDDVDVVRENGRHTPERYPNASADDASVLAAAFRYRGGQTPSCSHSNASGSGTESQSSLERLERYQAEDPLRQGSFSDAGDDTDMQWRHRSGLSENGRMLKRLLEREKTAQPPAGVGFRSEIPLTRPSSQAPSDAGATGTSGYDSAPRFQEHESIAGSAGAKYPGKPVSAGEQHAVPSHLLPAPDGVIEEMHIKAVLRYLARQGSYVTVKELLSYFQPWFPAQKERVAALVRKMCTAREIPPGSGRICVLLKEQVLQHAPAS</sequence>
<evidence type="ECO:0000313" key="2">
    <source>
        <dbReference type="EMBL" id="BAM80992.1"/>
    </source>
</evidence>
<dbReference type="Gramene" id="CMM127CT">
    <property type="protein sequence ID" value="CMM127CT"/>
    <property type="gene ID" value="CMM127C"/>
</dbReference>
<evidence type="ECO:0000256" key="1">
    <source>
        <dbReference type="SAM" id="MobiDB-lite"/>
    </source>
</evidence>
<reference evidence="2 3" key="2">
    <citation type="journal article" date="2007" name="BMC Biol.">
        <title>A 100%-complete sequence reveals unusually simple genomic features in the hot-spring red alga Cyanidioschyzon merolae.</title>
        <authorList>
            <person name="Nozaki H."/>
            <person name="Takano H."/>
            <person name="Misumi O."/>
            <person name="Terasawa K."/>
            <person name="Matsuzaki M."/>
            <person name="Maruyama S."/>
            <person name="Nishida K."/>
            <person name="Yagisawa F."/>
            <person name="Yoshida Y."/>
            <person name="Fujiwara T."/>
            <person name="Takio S."/>
            <person name="Tamura K."/>
            <person name="Chung S.J."/>
            <person name="Nakamura S."/>
            <person name="Kuroiwa H."/>
            <person name="Tanaka K."/>
            <person name="Sato N."/>
            <person name="Kuroiwa T."/>
        </authorList>
    </citation>
    <scope>NUCLEOTIDE SEQUENCE [LARGE SCALE GENOMIC DNA]</scope>
    <source>
        <strain evidence="2 3">10D</strain>
    </source>
</reference>
<dbReference type="HOGENOM" id="CLU_385142_0_0_1"/>
<reference evidence="2 3" key="1">
    <citation type="journal article" date="2004" name="Nature">
        <title>Genome sequence of the ultrasmall unicellular red alga Cyanidioschyzon merolae 10D.</title>
        <authorList>
            <person name="Matsuzaki M."/>
            <person name="Misumi O."/>
            <person name="Shin-i T."/>
            <person name="Maruyama S."/>
            <person name="Takahara M."/>
            <person name="Miyagishima S."/>
            <person name="Mori T."/>
            <person name="Nishida K."/>
            <person name="Yagisawa F."/>
            <person name="Nishida K."/>
            <person name="Yoshida Y."/>
            <person name="Nishimura Y."/>
            <person name="Nakao S."/>
            <person name="Kobayashi T."/>
            <person name="Momoyama Y."/>
            <person name="Higashiyama T."/>
            <person name="Minoda A."/>
            <person name="Sano M."/>
            <person name="Nomoto H."/>
            <person name="Oishi K."/>
            <person name="Hayashi H."/>
            <person name="Ohta F."/>
            <person name="Nishizaka S."/>
            <person name="Haga S."/>
            <person name="Miura S."/>
            <person name="Morishita T."/>
            <person name="Kabeya Y."/>
            <person name="Terasawa K."/>
            <person name="Suzuki Y."/>
            <person name="Ishii Y."/>
            <person name="Asakawa S."/>
            <person name="Takano H."/>
            <person name="Ohta N."/>
            <person name="Kuroiwa H."/>
            <person name="Tanaka K."/>
            <person name="Shimizu N."/>
            <person name="Sugano S."/>
            <person name="Sato N."/>
            <person name="Nozaki H."/>
            <person name="Ogasawara N."/>
            <person name="Kohara Y."/>
            <person name="Kuroiwa T."/>
        </authorList>
    </citation>
    <scope>NUCLEOTIDE SEQUENCE [LARGE SCALE GENOMIC DNA]</scope>
    <source>
        <strain evidence="2 3">10D</strain>
    </source>
</reference>
<dbReference type="GeneID" id="16995135"/>
<feature type="region of interest" description="Disordered" evidence="1">
    <location>
        <begin position="1"/>
        <end position="48"/>
    </location>
</feature>